<dbReference type="GO" id="GO:0072344">
    <property type="term" value="P:rescue of stalled ribosome"/>
    <property type="evidence" value="ECO:0007669"/>
    <property type="project" value="InterPro"/>
</dbReference>
<feature type="compositionally biased region" description="Polar residues" evidence="13">
    <location>
        <begin position="458"/>
        <end position="467"/>
    </location>
</feature>
<protein>
    <recommendedName>
        <fullName evidence="4">RING-type E3 ubiquitin transferase</fullName>
        <ecNumber evidence="4">2.3.2.27</ecNumber>
    </recommendedName>
</protein>
<dbReference type="Gramene" id="Kaladp0057s0084.1.v1.1">
    <property type="protein sequence ID" value="Kaladp0057s0084.1.v1.1"/>
    <property type="gene ID" value="Kaladp0057s0084.v1.1"/>
</dbReference>
<feature type="compositionally biased region" description="Polar residues" evidence="13">
    <location>
        <begin position="399"/>
        <end position="415"/>
    </location>
</feature>
<dbReference type="InterPro" id="IPR001841">
    <property type="entry name" value="Znf_RING"/>
</dbReference>
<feature type="region of interest" description="Disordered" evidence="13">
    <location>
        <begin position="761"/>
        <end position="803"/>
    </location>
</feature>
<dbReference type="Proteomes" id="UP000594263">
    <property type="component" value="Unplaced"/>
</dbReference>
<dbReference type="Pfam" id="PF23230">
    <property type="entry name" value="zf-C2H2_13"/>
    <property type="match status" value="1"/>
</dbReference>
<evidence type="ECO:0000256" key="7">
    <source>
        <dbReference type="ARBA" id="ARBA00022679"/>
    </source>
</evidence>
<feature type="compositionally biased region" description="Polar residues" evidence="13">
    <location>
        <begin position="434"/>
        <end position="448"/>
    </location>
</feature>
<evidence type="ECO:0000256" key="8">
    <source>
        <dbReference type="ARBA" id="ARBA00022723"/>
    </source>
</evidence>
<evidence type="ECO:0000259" key="14">
    <source>
        <dbReference type="PROSITE" id="PS50089"/>
    </source>
</evidence>
<comment type="similarity">
    <text evidence="11">Belongs to the ZNF598/HEL2 family.</text>
</comment>
<sequence length="819" mass="90413">MDDTCVVCAETLEWVAYGSCGHREVCSTCVARLRFICNDRRCCLCKFESSTVFVTKALGEYTNVIKDFSTLPSDPTEGRAGPYWYHEGTHAYFDDSDHYKMIKATCKLTCSECDKENGSSEKYSRRRGAFAGIEKLKDHLFHQHKLSMCNLCLEGRKVFICEQKLFTRAQLGQHISTGDSEVDGSESERGGFKGHPSCQFCRNHFYGDNELYLHMSTEHYTCHICLRRHPGQYDYYDSYNDLENHFRADHFLCEDEACLTKKFVVFASESEMKRHNAMDHGGQMSRYQRNAALQIPVSFQFRETSEQERRRRRRGSHFNLSENRSLVQMQATNQLVNVHAALVTSSDAIVASNHQNTLGIDTIVGHFVTVTTSDPTPQISSRTSLVESSFPPLSGHMSLEQSSFPPLPTIQGSSQRKSKNKSGKPTMAAHLRHQSNLSPNAAQNSSRASALANHHGSAATNSRVWPTTPISATSHSKAIAGDKCRGSALSSNVQLSRPLNNGSLTIGSASSNNATSSVTPIISGGRSVNMVPIIPSALSQLKGKSPMDSQHSVQTETSQLANKNLVERIRAILQFDNDKYASFKMISMQFRQGLIDSGEYLLHVHQFGLSDLVPDLARLLPDSTKQKELIDTYNFNFKRNGFHKDGVGQDTSQLMRSRKGKEKCQDNGVSSSEDGSSAPGVASSNHLLKEARGAHHSMRSKSKVLLADEEGSKGVIPQTHINGRGQTQSGAPTQISELDVLSKKLKKKSKFLRARLGDSCVEAPEQQDSHGTPLSSQAEKTVRYRSSSAATGPGRGAWVNGGGRKLVANLNDTKRAAQK</sequence>
<feature type="compositionally biased region" description="Polar residues" evidence="13">
    <location>
        <begin position="769"/>
        <end position="790"/>
    </location>
</feature>
<evidence type="ECO:0000256" key="12">
    <source>
        <dbReference type="PROSITE-ProRule" id="PRU00175"/>
    </source>
</evidence>
<evidence type="ECO:0000256" key="6">
    <source>
        <dbReference type="ARBA" id="ARBA00022553"/>
    </source>
</evidence>
<proteinExistence type="inferred from homology"/>
<dbReference type="Gramene" id="Kaladp0057s0084.4.v1.1">
    <property type="protein sequence ID" value="Kaladp0057s0084.4.v1.1"/>
    <property type="gene ID" value="Kaladp0057s0084.v1.1"/>
</dbReference>
<dbReference type="OMA" id="SYWFHED"/>
<dbReference type="InterPro" id="IPR041888">
    <property type="entry name" value="RING-HC_ZNF598/HEL2"/>
</dbReference>
<dbReference type="InterPro" id="IPR013087">
    <property type="entry name" value="Znf_C2H2_type"/>
</dbReference>
<keyword evidence="6" id="KW-0597">Phosphoprotein</keyword>
<keyword evidence="7" id="KW-0808">Transferase</keyword>
<keyword evidence="10" id="KW-0862">Zinc</keyword>
<evidence type="ECO:0000256" key="3">
    <source>
        <dbReference type="ARBA" id="ARBA00004906"/>
    </source>
</evidence>
<evidence type="ECO:0000256" key="5">
    <source>
        <dbReference type="ARBA" id="ARBA00022490"/>
    </source>
</evidence>
<dbReference type="GO" id="GO:0016567">
    <property type="term" value="P:protein ubiquitination"/>
    <property type="evidence" value="ECO:0007669"/>
    <property type="project" value="TreeGrafter"/>
</dbReference>
<dbReference type="InterPro" id="IPR056437">
    <property type="entry name" value="Znf-C2H2_ZNF598/HEL2"/>
</dbReference>
<feature type="region of interest" description="Disordered" evidence="13">
    <location>
        <begin position="658"/>
        <end position="682"/>
    </location>
</feature>
<evidence type="ECO:0000256" key="10">
    <source>
        <dbReference type="ARBA" id="ARBA00022833"/>
    </source>
</evidence>
<keyword evidence="8" id="KW-0479">Metal-binding</keyword>
<evidence type="ECO:0000256" key="2">
    <source>
        <dbReference type="ARBA" id="ARBA00004496"/>
    </source>
</evidence>
<name>A0A7N0UAI5_KALFE</name>
<dbReference type="PROSITE" id="PS50089">
    <property type="entry name" value="ZF_RING_2"/>
    <property type="match status" value="1"/>
</dbReference>
<dbReference type="EnsemblPlants" id="Kaladp0057s0084.2.v1.1">
    <property type="protein sequence ID" value="Kaladp0057s0084.2.v1.1"/>
    <property type="gene ID" value="Kaladp0057s0084.v1.1"/>
</dbReference>
<comment type="pathway">
    <text evidence="3">Protein modification; protein ubiquitination.</text>
</comment>
<dbReference type="EnsemblPlants" id="Kaladp0057s0084.3.v1.1">
    <property type="protein sequence ID" value="Kaladp0057s0084.3.v1.1"/>
    <property type="gene ID" value="Kaladp0057s0084.v1.1"/>
</dbReference>
<dbReference type="Pfam" id="PF23202">
    <property type="entry name" value="PAH_ZNF598"/>
    <property type="match status" value="1"/>
</dbReference>
<dbReference type="InterPro" id="IPR057634">
    <property type="entry name" value="PAH_ZNF598/HEL2"/>
</dbReference>
<comment type="catalytic activity">
    <reaction evidence="1">
        <text>S-ubiquitinyl-[E2 ubiquitin-conjugating enzyme]-L-cysteine + [acceptor protein]-L-lysine = [E2 ubiquitin-conjugating enzyme]-L-cysteine + N(6)-ubiquitinyl-[acceptor protein]-L-lysine.</text>
        <dbReference type="EC" id="2.3.2.27"/>
    </reaction>
</comment>
<dbReference type="InterPro" id="IPR044288">
    <property type="entry name" value="ZNF598/HEL2"/>
</dbReference>
<dbReference type="EnsemblPlants" id="Kaladp0057s0084.1.v1.1">
    <property type="protein sequence ID" value="Kaladp0057s0084.1.v1.1"/>
    <property type="gene ID" value="Kaladp0057s0084.v1.1"/>
</dbReference>
<dbReference type="PANTHER" id="PTHR22938">
    <property type="entry name" value="ZINC FINGER PROTEIN 598"/>
    <property type="match status" value="1"/>
</dbReference>
<accession>A0A7N0UAI5</accession>
<organism evidence="15 16">
    <name type="scientific">Kalanchoe fedtschenkoi</name>
    <name type="common">Lavender scallops</name>
    <name type="synonym">South American air plant</name>
    <dbReference type="NCBI Taxonomy" id="63787"/>
    <lineage>
        <taxon>Eukaryota</taxon>
        <taxon>Viridiplantae</taxon>
        <taxon>Streptophyta</taxon>
        <taxon>Embryophyta</taxon>
        <taxon>Tracheophyta</taxon>
        <taxon>Spermatophyta</taxon>
        <taxon>Magnoliopsida</taxon>
        <taxon>eudicotyledons</taxon>
        <taxon>Gunneridae</taxon>
        <taxon>Pentapetalae</taxon>
        <taxon>Saxifragales</taxon>
        <taxon>Crassulaceae</taxon>
        <taxon>Kalanchoe</taxon>
    </lineage>
</organism>
<comment type="subcellular location">
    <subcellularLocation>
        <location evidence="2">Cytoplasm</location>
    </subcellularLocation>
</comment>
<dbReference type="EnsemblPlants" id="Kaladp0057s0084.4.v1.1">
    <property type="protein sequence ID" value="Kaladp0057s0084.4.v1.1"/>
    <property type="gene ID" value="Kaladp0057s0084.v1.1"/>
</dbReference>
<dbReference type="SMART" id="SM00355">
    <property type="entry name" value="ZnF_C2H2"/>
    <property type="match status" value="4"/>
</dbReference>
<keyword evidence="5" id="KW-0963">Cytoplasm</keyword>
<dbReference type="GO" id="GO:0005737">
    <property type="term" value="C:cytoplasm"/>
    <property type="evidence" value="ECO:0007669"/>
    <property type="project" value="UniProtKB-SubCell"/>
</dbReference>
<evidence type="ECO:0000256" key="9">
    <source>
        <dbReference type="ARBA" id="ARBA00022771"/>
    </source>
</evidence>
<dbReference type="EC" id="2.3.2.27" evidence="4"/>
<dbReference type="CDD" id="cd16615">
    <property type="entry name" value="RING-HC_ZNF598"/>
    <property type="match status" value="1"/>
</dbReference>
<keyword evidence="9 12" id="KW-0863">Zinc-finger</keyword>
<dbReference type="AlphaFoldDB" id="A0A7N0UAI5"/>
<evidence type="ECO:0000313" key="15">
    <source>
        <dbReference type="EnsemblPlants" id="Kaladp0057s0084.3.v1.1"/>
    </source>
</evidence>
<dbReference type="Pfam" id="PF25447">
    <property type="entry name" value="RING_ZNF598"/>
    <property type="match status" value="1"/>
</dbReference>
<feature type="region of interest" description="Disordered" evidence="13">
    <location>
        <begin position="373"/>
        <end position="467"/>
    </location>
</feature>
<dbReference type="Gramene" id="Kaladp0057s0084.3.v1.1">
    <property type="protein sequence ID" value="Kaladp0057s0084.3.v1.1"/>
    <property type="gene ID" value="Kaladp0057s0084.v1.1"/>
</dbReference>
<dbReference type="GO" id="GO:0043022">
    <property type="term" value="F:ribosome binding"/>
    <property type="evidence" value="ECO:0007669"/>
    <property type="project" value="TreeGrafter"/>
</dbReference>
<dbReference type="Gramene" id="Kaladp0057s0084.2.v1.1">
    <property type="protein sequence ID" value="Kaladp0057s0084.2.v1.1"/>
    <property type="gene ID" value="Kaladp0057s0084.v1.1"/>
</dbReference>
<dbReference type="GO" id="GO:0008270">
    <property type="term" value="F:zinc ion binding"/>
    <property type="evidence" value="ECO:0007669"/>
    <property type="project" value="UniProtKB-KW"/>
</dbReference>
<evidence type="ECO:0000313" key="16">
    <source>
        <dbReference type="Proteomes" id="UP000594263"/>
    </source>
</evidence>
<feature type="domain" description="RING-type" evidence="14">
    <location>
        <begin position="5"/>
        <end position="46"/>
    </location>
</feature>
<evidence type="ECO:0000256" key="1">
    <source>
        <dbReference type="ARBA" id="ARBA00000900"/>
    </source>
</evidence>
<keyword evidence="16" id="KW-1185">Reference proteome</keyword>
<evidence type="ECO:0000256" key="13">
    <source>
        <dbReference type="SAM" id="MobiDB-lite"/>
    </source>
</evidence>
<evidence type="ECO:0000256" key="4">
    <source>
        <dbReference type="ARBA" id="ARBA00012483"/>
    </source>
</evidence>
<feature type="compositionally biased region" description="Gly residues" evidence="13">
    <location>
        <begin position="793"/>
        <end position="803"/>
    </location>
</feature>
<dbReference type="GO" id="GO:0061630">
    <property type="term" value="F:ubiquitin protein ligase activity"/>
    <property type="evidence" value="ECO:0007669"/>
    <property type="project" value="UniProtKB-EC"/>
</dbReference>
<reference evidence="15" key="1">
    <citation type="submission" date="2021-01" db="UniProtKB">
        <authorList>
            <consortium name="EnsemblPlants"/>
        </authorList>
    </citation>
    <scope>IDENTIFICATION</scope>
</reference>
<feature type="compositionally biased region" description="Polar residues" evidence="13">
    <location>
        <begin position="373"/>
        <end position="387"/>
    </location>
</feature>
<evidence type="ECO:0000256" key="11">
    <source>
        <dbReference type="ARBA" id="ARBA00035113"/>
    </source>
</evidence>
<dbReference type="PANTHER" id="PTHR22938:SF19">
    <property type="entry name" value="RING-TYPE E3 UBIQUITIN TRANSFERASE"/>
    <property type="match status" value="1"/>
</dbReference>